<name>A0AAV1RFX1_9ROSI</name>
<evidence type="ECO:0000313" key="1">
    <source>
        <dbReference type="EMBL" id="CAK7335655.1"/>
    </source>
</evidence>
<reference evidence="1 2" key="1">
    <citation type="submission" date="2024-01" db="EMBL/GenBank/DDBJ databases">
        <authorList>
            <person name="Waweru B."/>
        </authorList>
    </citation>
    <scope>NUCLEOTIDE SEQUENCE [LARGE SCALE GENOMIC DNA]</scope>
</reference>
<comment type="caution">
    <text evidence="1">The sequence shown here is derived from an EMBL/GenBank/DDBJ whole genome shotgun (WGS) entry which is preliminary data.</text>
</comment>
<evidence type="ECO:0000313" key="2">
    <source>
        <dbReference type="Proteomes" id="UP001314170"/>
    </source>
</evidence>
<keyword evidence="2" id="KW-1185">Reference proteome</keyword>
<gene>
    <name evidence="1" type="ORF">DCAF_LOCUS10654</name>
</gene>
<dbReference type="AlphaFoldDB" id="A0AAV1RFX1"/>
<dbReference type="EMBL" id="CAWUPB010000994">
    <property type="protein sequence ID" value="CAK7335655.1"/>
    <property type="molecule type" value="Genomic_DNA"/>
</dbReference>
<organism evidence="1 2">
    <name type="scientific">Dovyalis caffra</name>
    <dbReference type="NCBI Taxonomy" id="77055"/>
    <lineage>
        <taxon>Eukaryota</taxon>
        <taxon>Viridiplantae</taxon>
        <taxon>Streptophyta</taxon>
        <taxon>Embryophyta</taxon>
        <taxon>Tracheophyta</taxon>
        <taxon>Spermatophyta</taxon>
        <taxon>Magnoliopsida</taxon>
        <taxon>eudicotyledons</taxon>
        <taxon>Gunneridae</taxon>
        <taxon>Pentapetalae</taxon>
        <taxon>rosids</taxon>
        <taxon>fabids</taxon>
        <taxon>Malpighiales</taxon>
        <taxon>Salicaceae</taxon>
        <taxon>Flacourtieae</taxon>
        <taxon>Dovyalis</taxon>
    </lineage>
</organism>
<protein>
    <submittedName>
        <fullName evidence="1">Uncharacterized protein</fullName>
    </submittedName>
</protein>
<proteinExistence type="predicted"/>
<dbReference type="Proteomes" id="UP001314170">
    <property type="component" value="Unassembled WGS sequence"/>
</dbReference>
<sequence length="66" mass="7474">MGFLPESFMPTHMQWSLDVFINILSSALGYALEFSWTPSSPTPLSSLPVKFQSKPGWDGQRRLRSN</sequence>
<accession>A0AAV1RFX1</accession>